<comment type="caution">
    <text evidence="1">The sequence shown here is derived from an EMBL/GenBank/DDBJ whole genome shotgun (WGS) entry which is preliminary data.</text>
</comment>
<accession>A0A8B6F134</accession>
<sequence length="189" mass="22555">MKAKTSKKKPRLVHLFKKGDMNGLKENIQENFTTRMNNMEENTVEENWTYFKKIILQATKEFIPQKTIGSKQHVPWISTHIKRLIRRRQRRYNAAKKHNTKKNWNNRLCMFYKATHGKAAVNIPSYVRRPSTSTRQYHPEKFTQISTSTDAYKYSYIPRTITDWNSLPPEAFQATSLECFKEQLRRLQL</sequence>
<protein>
    <submittedName>
        <fullName evidence="1">Uncharacterized protein</fullName>
    </submittedName>
</protein>
<proteinExistence type="predicted"/>
<organism evidence="1 2">
    <name type="scientific">Mytilus galloprovincialis</name>
    <name type="common">Mediterranean mussel</name>
    <dbReference type="NCBI Taxonomy" id="29158"/>
    <lineage>
        <taxon>Eukaryota</taxon>
        <taxon>Metazoa</taxon>
        <taxon>Spiralia</taxon>
        <taxon>Lophotrochozoa</taxon>
        <taxon>Mollusca</taxon>
        <taxon>Bivalvia</taxon>
        <taxon>Autobranchia</taxon>
        <taxon>Pteriomorphia</taxon>
        <taxon>Mytilida</taxon>
        <taxon>Mytiloidea</taxon>
        <taxon>Mytilidae</taxon>
        <taxon>Mytilinae</taxon>
        <taxon>Mytilus</taxon>
    </lineage>
</organism>
<evidence type="ECO:0000313" key="1">
    <source>
        <dbReference type="EMBL" id="VDI43020.1"/>
    </source>
</evidence>
<dbReference type="PANTHER" id="PTHR33395">
    <property type="entry name" value="TRANSCRIPTASE, PUTATIVE-RELATED-RELATED"/>
    <property type="match status" value="1"/>
</dbReference>
<reference evidence="1" key="1">
    <citation type="submission" date="2018-11" db="EMBL/GenBank/DDBJ databases">
        <authorList>
            <person name="Alioto T."/>
            <person name="Alioto T."/>
        </authorList>
    </citation>
    <scope>NUCLEOTIDE SEQUENCE</scope>
</reference>
<keyword evidence="2" id="KW-1185">Reference proteome</keyword>
<name>A0A8B6F134_MYTGA</name>
<dbReference type="Proteomes" id="UP000596742">
    <property type="component" value="Unassembled WGS sequence"/>
</dbReference>
<dbReference type="AlphaFoldDB" id="A0A8B6F134"/>
<evidence type="ECO:0000313" key="2">
    <source>
        <dbReference type="Proteomes" id="UP000596742"/>
    </source>
</evidence>
<dbReference type="PANTHER" id="PTHR33395:SF22">
    <property type="entry name" value="REVERSE TRANSCRIPTASE DOMAIN-CONTAINING PROTEIN"/>
    <property type="match status" value="1"/>
</dbReference>
<dbReference type="EMBL" id="UYJE01006106">
    <property type="protein sequence ID" value="VDI43020.1"/>
    <property type="molecule type" value="Genomic_DNA"/>
</dbReference>
<gene>
    <name evidence="1" type="ORF">MGAL_10B014751</name>
</gene>
<dbReference type="OrthoDB" id="6155669at2759"/>